<dbReference type="Pfam" id="PF20216">
    <property type="entry name" value="DUF6576"/>
    <property type="match status" value="1"/>
</dbReference>
<dbReference type="EMBL" id="JBHULE010000035">
    <property type="protein sequence ID" value="MFD2565551.1"/>
    <property type="molecule type" value="Genomic_DNA"/>
</dbReference>
<feature type="transmembrane region" description="Helical" evidence="8">
    <location>
        <begin position="68"/>
        <end position="92"/>
    </location>
</feature>
<evidence type="ECO:0000259" key="10">
    <source>
        <dbReference type="Pfam" id="PF20216"/>
    </source>
</evidence>
<evidence type="ECO:0000256" key="7">
    <source>
        <dbReference type="SAM" id="MobiDB-lite"/>
    </source>
</evidence>
<dbReference type="Gene3D" id="1.20.1540.10">
    <property type="entry name" value="Rhomboid-like"/>
    <property type="match status" value="1"/>
</dbReference>
<evidence type="ECO:0000256" key="4">
    <source>
        <dbReference type="ARBA" id="ARBA00022801"/>
    </source>
</evidence>
<keyword evidence="5 8" id="KW-1133">Transmembrane helix</keyword>
<protein>
    <submittedName>
        <fullName evidence="11">Rhomboid family intramembrane serine protease</fullName>
        <ecNumber evidence="11">3.4.21.105</ecNumber>
    </submittedName>
</protein>
<dbReference type="PANTHER" id="PTHR43731">
    <property type="entry name" value="RHOMBOID PROTEASE"/>
    <property type="match status" value="1"/>
</dbReference>
<dbReference type="SUPFAM" id="SSF144091">
    <property type="entry name" value="Rhomboid-like"/>
    <property type="match status" value="1"/>
</dbReference>
<dbReference type="GO" id="GO:0006508">
    <property type="term" value="P:proteolysis"/>
    <property type="evidence" value="ECO:0007669"/>
    <property type="project" value="UniProtKB-KW"/>
</dbReference>
<dbReference type="Pfam" id="PF01694">
    <property type="entry name" value="Rhomboid"/>
    <property type="match status" value="1"/>
</dbReference>
<evidence type="ECO:0000256" key="3">
    <source>
        <dbReference type="ARBA" id="ARBA00022692"/>
    </source>
</evidence>
<evidence type="ECO:0000313" key="12">
    <source>
        <dbReference type="Proteomes" id="UP001597319"/>
    </source>
</evidence>
<feature type="transmembrane region" description="Helical" evidence="8">
    <location>
        <begin position="162"/>
        <end position="184"/>
    </location>
</feature>
<comment type="subcellular location">
    <subcellularLocation>
        <location evidence="1">Membrane</location>
        <topology evidence="1">Multi-pass membrane protein</topology>
    </subcellularLocation>
</comment>
<dbReference type="InterPro" id="IPR046483">
    <property type="entry name" value="DUF6576"/>
</dbReference>
<evidence type="ECO:0000256" key="5">
    <source>
        <dbReference type="ARBA" id="ARBA00022989"/>
    </source>
</evidence>
<feature type="compositionally biased region" description="Basic residues" evidence="7">
    <location>
        <begin position="240"/>
        <end position="252"/>
    </location>
</feature>
<dbReference type="PANTHER" id="PTHR43731:SF14">
    <property type="entry name" value="PRESENILIN-ASSOCIATED RHOMBOID-LIKE PROTEIN, MITOCHONDRIAL"/>
    <property type="match status" value="1"/>
</dbReference>
<keyword evidence="11" id="KW-0645">Protease</keyword>
<proteinExistence type="inferred from homology"/>
<dbReference type="GO" id="GO:0008233">
    <property type="term" value="F:peptidase activity"/>
    <property type="evidence" value="ECO:0007669"/>
    <property type="project" value="UniProtKB-KW"/>
</dbReference>
<evidence type="ECO:0000259" key="9">
    <source>
        <dbReference type="Pfam" id="PF01694"/>
    </source>
</evidence>
<evidence type="ECO:0000256" key="1">
    <source>
        <dbReference type="ARBA" id="ARBA00004141"/>
    </source>
</evidence>
<keyword evidence="3 8" id="KW-0812">Transmembrane</keyword>
<feature type="region of interest" description="Disordered" evidence="7">
    <location>
        <begin position="240"/>
        <end position="264"/>
    </location>
</feature>
<keyword evidence="6 8" id="KW-0472">Membrane</keyword>
<feature type="domain" description="Peptidase S54 rhomboid" evidence="9">
    <location>
        <begin position="64"/>
        <end position="207"/>
    </location>
</feature>
<dbReference type="InterPro" id="IPR035952">
    <property type="entry name" value="Rhomboid-like_sf"/>
</dbReference>
<dbReference type="Proteomes" id="UP001597319">
    <property type="component" value="Unassembled WGS sequence"/>
</dbReference>
<keyword evidence="12" id="KW-1185">Reference proteome</keyword>
<sequence>MSQIDDLKLKFKRFTIIEKLIVINVVVFVSFYLINTFAFLFNASSGFLLDWFVFPKEFDSFLTQPWSIITYAFLHSGFWHIASNMIILYFSGRYFVTYLTGKRVLTVYFLGAIFGALLYMVSYNLFPAFSEIGNSVLLGASASVMAILIATATYIPYMSVRLMFIGSVKFWWIAAFFVILDIIQIPAGNAGGHIAHLGGALFGYLYASQLKKGKDIGSWFEKLMDSIASLFKPRKKSPLKTVHKAKKTKTARKATTTKTNNPNQAQIDAILDKISKSGYDSLTKQEKDFLFKAGKD</sequence>
<dbReference type="RefSeq" id="WP_378295360.1">
    <property type="nucleotide sequence ID" value="NZ_JBHULE010000035.1"/>
</dbReference>
<feature type="transmembrane region" description="Helical" evidence="8">
    <location>
        <begin position="132"/>
        <end position="155"/>
    </location>
</feature>
<evidence type="ECO:0000256" key="2">
    <source>
        <dbReference type="ARBA" id="ARBA00009045"/>
    </source>
</evidence>
<accession>A0ABW5LNZ2</accession>
<dbReference type="InterPro" id="IPR022764">
    <property type="entry name" value="Peptidase_S54_rhomboid_dom"/>
</dbReference>
<reference evidence="12" key="1">
    <citation type="journal article" date="2019" name="Int. J. Syst. Evol. Microbiol.">
        <title>The Global Catalogue of Microorganisms (GCM) 10K type strain sequencing project: providing services to taxonomists for standard genome sequencing and annotation.</title>
        <authorList>
            <consortium name="The Broad Institute Genomics Platform"/>
            <consortium name="The Broad Institute Genome Sequencing Center for Infectious Disease"/>
            <person name="Wu L."/>
            <person name="Ma J."/>
        </authorList>
    </citation>
    <scope>NUCLEOTIDE SEQUENCE [LARGE SCALE GENOMIC DNA]</scope>
    <source>
        <strain evidence="12">KCTC 52274</strain>
    </source>
</reference>
<gene>
    <name evidence="11" type="ORF">ACFSR1_22945</name>
</gene>
<feature type="transmembrane region" description="Helical" evidence="8">
    <location>
        <begin position="21"/>
        <end position="48"/>
    </location>
</feature>
<comment type="caution">
    <text evidence="11">The sequence shown here is derived from an EMBL/GenBank/DDBJ whole genome shotgun (WGS) entry which is preliminary data.</text>
</comment>
<dbReference type="EC" id="3.4.21.105" evidence="11"/>
<organism evidence="11 12">
    <name type="scientific">Aquimarina rubra</name>
    <dbReference type="NCBI Taxonomy" id="1920033"/>
    <lineage>
        <taxon>Bacteria</taxon>
        <taxon>Pseudomonadati</taxon>
        <taxon>Bacteroidota</taxon>
        <taxon>Flavobacteriia</taxon>
        <taxon>Flavobacteriales</taxon>
        <taxon>Flavobacteriaceae</taxon>
        <taxon>Aquimarina</taxon>
    </lineage>
</organism>
<evidence type="ECO:0000256" key="6">
    <source>
        <dbReference type="ARBA" id="ARBA00023136"/>
    </source>
</evidence>
<comment type="similarity">
    <text evidence="2">Belongs to the peptidase S54 family.</text>
</comment>
<evidence type="ECO:0000313" key="11">
    <source>
        <dbReference type="EMBL" id="MFD2565551.1"/>
    </source>
</evidence>
<keyword evidence="4 11" id="KW-0378">Hydrolase</keyword>
<name>A0ABW5LNZ2_9FLAO</name>
<feature type="transmembrane region" description="Helical" evidence="8">
    <location>
        <begin position="104"/>
        <end position="126"/>
    </location>
</feature>
<feature type="domain" description="DUF6576" evidence="10">
    <location>
        <begin position="263"/>
        <end position="290"/>
    </location>
</feature>
<dbReference type="InterPro" id="IPR050925">
    <property type="entry name" value="Rhomboid_protease_S54"/>
</dbReference>
<evidence type="ECO:0000256" key="8">
    <source>
        <dbReference type="SAM" id="Phobius"/>
    </source>
</evidence>